<dbReference type="InterPro" id="IPR047951">
    <property type="entry name" value="Transpos_ISL3"/>
</dbReference>
<organism evidence="2 3">
    <name type="scientific">Staphylococcus lutrae</name>
    <dbReference type="NCBI Taxonomy" id="155085"/>
    <lineage>
        <taxon>Bacteria</taxon>
        <taxon>Bacillati</taxon>
        <taxon>Bacillota</taxon>
        <taxon>Bacilli</taxon>
        <taxon>Bacillales</taxon>
        <taxon>Staphylococcaceae</taxon>
        <taxon>Staphylococcus</taxon>
    </lineage>
</organism>
<evidence type="ECO:0000259" key="1">
    <source>
        <dbReference type="Pfam" id="PF01610"/>
    </source>
</evidence>
<feature type="domain" description="Transposase IS204/IS1001/IS1096/IS1165 DDE" evidence="1">
    <location>
        <begin position="12"/>
        <end position="79"/>
    </location>
</feature>
<dbReference type="EMBL" id="CP020773">
    <property type="protein sequence ID" value="ARJ50370.1"/>
    <property type="molecule type" value="Genomic_DNA"/>
</dbReference>
<sequence length="79" mass="9412">MAVIKCKMSFIYCDSVTHDIIDILPDRRKHQLEAYFLKFSRKQREKVKTVSIDMFPPYIALIQDLFPHVELIIDCFHIV</sequence>
<evidence type="ECO:0000313" key="3">
    <source>
        <dbReference type="Proteomes" id="UP000242864"/>
    </source>
</evidence>
<dbReference type="AlphaFoldDB" id="A0AAC9WIT9"/>
<dbReference type="InterPro" id="IPR002560">
    <property type="entry name" value="Transposase_DDE"/>
</dbReference>
<dbReference type="PANTHER" id="PTHR33498:SF1">
    <property type="entry name" value="TRANSPOSASE FOR INSERTION SEQUENCE ELEMENT IS1557"/>
    <property type="match status" value="1"/>
</dbReference>
<dbReference type="Proteomes" id="UP000242864">
    <property type="component" value="Chromosome"/>
</dbReference>
<evidence type="ECO:0000313" key="2">
    <source>
        <dbReference type="EMBL" id="ARJ50370.1"/>
    </source>
</evidence>
<gene>
    <name evidence="2" type="ORF">B5P37_03145</name>
</gene>
<dbReference type="PANTHER" id="PTHR33498">
    <property type="entry name" value="TRANSPOSASE FOR INSERTION SEQUENCE ELEMENT IS1557"/>
    <property type="match status" value="1"/>
</dbReference>
<reference evidence="2 3" key="1">
    <citation type="submission" date="2017-04" db="EMBL/GenBank/DDBJ databases">
        <authorList>
            <person name="Veseli I.A."/>
            <person name="Tang C."/>
            <person name="Pombert J.-F."/>
        </authorList>
    </citation>
    <scope>NUCLEOTIDE SEQUENCE [LARGE SCALE GENOMIC DNA]</scope>
    <source>
        <strain evidence="2 3">ATCC 700373</strain>
    </source>
</reference>
<dbReference type="Pfam" id="PF01610">
    <property type="entry name" value="DDE_Tnp_ISL3"/>
    <property type="match status" value="1"/>
</dbReference>
<dbReference type="KEGG" id="slz:B5P37_03145"/>
<keyword evidence="3" id="KW-1185">Reference proteome</keyword>
<protein>
    <recommendedName>
        <fullName evidence="1">Transposase IS204/IS1001/IS1096/IS1165 DDE domain-containing protein</fullName>
    </recommendedName>
</protein>
<accession>A0AAC9WIT9</accession>
<proteinExistence type="predicted"/>
<name>A0AAC9WIT9_9STAP</name>